<keyword evidence="1" id="KW-0812">Transmembrane</keyword>
<dbReference type="AlphaFoldDB" id="A0A2T1FSS6"/>
<keyword evidence="3" id="KW-1185">Reference proteome</keyword>
<dbReference type="PANTHER" id="PTHR35792:SF1">
    <property type="entry name" value="SLL0268 PROTEIN"/>
    <property type="match status" value="1"/>
</dbReference>
<evidence type="ECO:0000313" key="3">
    <source>
        <dbReference type="Proteomes" id="UP000238937"/>
    </source>
</evidence>
<evidence type="ECO:0000313" key="2">
    <source>
        <dbReference type="EMBL" id="PSB47999.1"/>
    </source>
</evidence>
<feature type="transmembrane region" description="Helical" evidence="1">
    <location>
        <begin position="6"/>
        <end position="28"/>
    </location>
</feature>
<accession>A0A2T1FSS6</accession>
<evidence type="ECO:0000256" key="1">
    <source>
        <dbReference type="SAM" id="Phobius"/>
    </source>
</evidence>
<proteinExistence type="predicted"/>
<gene>
    <name evidence="2" type="ORF">C7B77_24070</name>
</gene>
<sequence length="110" mass="11455">MADKNRGSFIGGVVLGAAIGAVTGLLVAPRQGRDTRKILTKTVTAVPQMAEDISSSVQLQADKLSTAAADRWHQTLDRLATAISAGIVASQSLREANPPARDLTSNEGDD</sequence>
<protein>
    <submittedName>
        <fullName evidence="2">Gas vesicle protein</fullName>
    </submittedName>
</protein>
<dbReference type="OrthoDB" id="464005at2"/>
<dbReference type="InterPro" id="IPR052928">
    <property type="entry name" value="Desiccation-related_membrane"/>
</dbReference>
<keyword evidence="1" id="KW-0472">Membrane</keyword>
<dbReference type="RefSeq" id="WP_106310880.1">
    <property type="nucleotide sequence ID" value="NZ_PVWO01000449.1"/>
</dbReference>
<organism evidence="2 3">
    <name type="scientific">Chamaesiphon polymorphus CCALA 037</name>
    <dbReference type="NCBI Taxonomy" id="2107692"/>
    <lineage>
        <taxon>Bacteria</taxon>
        <taxon>Bacillati</taxon>
        <taxon>Cyanobacteriota</taxon>
        <taxon>Cyanophyceae</taxon>
        <taxon>Gomontiellales</taxon>
        <taxon>Chamaesiphonaceae</taxon>
        <taxon>Chamaesiphon</taxon>
    </lineage>
</organism>
<reference evidence="2 3" key="1">
    <citation type="submission" date="2018-03" db="EMBL/GenBank/DDBJ databases">
        <title>The ancient ancestry and fast evolution of plastids.</title>
        <authorList>
            <person name="Moore K.R."/>
            <person name="Magnabosco C."/>
            <person name="Momper L."/>
            <person name="Gold D.A."/>
            <person name="Bosak T."/>
            <person name="Fournier G.P."/>
        </authorList>
    </citation>
    <scope>NUCLEOTIDE SEQUENCE [LARGE SCALE GENOMIC DNA]</scope>
    <source>
        <strain evidence="2 3">CCALA 037</strain>
    </source>
</reference>
<name>A0A2T1FSS6_9CYAN</name>
<comment type="caution">
    <text evidence="2">The sequence shown here is derived from an EMBL/GenBank/DDBJ whole genome shotgun (WGS) entry which is preliminary data.</text>
</comment>
<dbReference type="PANTHER" id="PTHR35792">
    <property type="entry name" value="GENERAL STRESS PROTEIN"/>
    <property type="match status" value="1"/>
</dbReference>
<dbReference type="Proteomes" id="UP000238937">
    <property type="component" value="Unassembled WGS sequence"/>
</dbReference>
<dbReference type="InterPro" id="IPR024623">
    <property type="entry name" value="YtxH"/>
</dbReference>
<keyword evidence="1" id="KW-1133">Transmembrane helix</keyword>
<dbReference type="Pfam" id="PF12732">
    <property type="entry name" value="YtxH"/>
    <property type="match status" value="1"/>
</dbReference>
<dbReference type="EMBL" id="PVWO01000449">
    <property type="protein sequence ID" value="PSB47999.1"/>
    <property type="molecule type" value="Genomic_DNA"/>
</dbReference>